<dbReference type="Proteomes" id="UP000278143">
    <property type="component" value="Unassembled WGS sequence"/>
</dbReference>
<dbReference type="AlphaFoldDB" id="A0A4P9Z7T4"/>
<feature type="region of interest" description="Disordered" evidence="3">
    <location>
        <begin position="1"/>
        <end position="24"/>
    </location>
</feature>
<dbReference type="EMBL" id="KZ989129">
    <property type="protein sequence ID" value="RKP27981.1"/>
    <property type="molecule type" value="Genomic_DNA"/>
</dbReference>
<evidence type="ECO:0000313" key="4">
    <source>
        <dbReference type="EMBL" id="RKP27981.1"/>
    </source>
</evidence>
<sequence length="122" mass="13773">MSAKLIKDHTHRQNQLRRDNDKRRKETVQALGNYTDALAETLNAGVGQVFANERELRQQASKLDRQTARTMELTKQWLALSGKINGAIKELGMVTHFCKVIEGDARELAETLRVANEPANET</sequence>
<dbReference type="OrthoDB" id="20018at2759"/>
<dbReference type="InterPro" id="IPR009395">
    <property type="entry name" value="BLOC1S1"/>
</dbReference>
<dbReference type="PANTHER" id="PTHR13073">
    <property type="entry name" value="BLOC-1 COMPLEX SUBUNIT 1"/>
    <property type="match status" value="1"/>
</dbReference>
<evidence type="ECO:0000256" key="2">
    <source>
        <dbReference type="ARBA" id="ARBA00019577"/>
    </source>
</evidence>
<dbReference type="GO" id="GO:0016197">
    <property type="term" value="P:endosomal transport"/>
    <property type="evidence" value="ECO:0007669"/>
    <property type="project" value="TreeGrafter"/>
</dbReference>
<dbReference type="Pfam" id="PF06320">
    <property type="entry name" value="GCN5L1"/>
    <property type="match status" value="1"/>
</dbReference>
<evidence type="ECO:0000256" key="1">
    <source>
        <dbReference type="ARBA" id="ARBA00007133"/>
    </source>
</evidence>
<evidence type="ECO:0000256" key="3">
    <source>
        <dbReference type="SAM" id="MobiDB-lite"/>
    </source>
</evidence>
<proteinExistence type="inferred from homology"/>
<organism evidence="4 5">
    <name type="scientific">Syncephalis pseudoplumigaleata</name>
    <dbReference type="NCBI Taxonomy" id="1712513"/>
    <lineage>
        <taxon>Eukaryota</taxon>
        <taxon>Fungi</taxon>
        <taxon>Fungi incertae sedis</taxon>
        <taxon>Zoopagomycota</taxon>
        <taxon>Zoopagomycotina</taxon>
        <taxon>Zoopagomycetes</taxon>
        <taxon>Zoopagales</taxon>
        <taxon>Piptocephalidaceae</taxon>
        <taxon>Syncephalis</taxon>
    </lineage>
</organism>
<gene>
    <name evidence="4" type="ORF">SYNPS1DRAFT_20648</name>
</gene>
<name>A0A4P9Z7T4_9FUNG</name>
<keyword evidence="5" id="KW-1185">Reference proteome</keyword>
<dbReference type="PANTHER" id="PTHR13073:SF0">
    <property type="entry name" value="BIOGENESIS OF LYSOSOME-RELATED ORGANELLES COMPLEX 1 SUBUNIT 1"/>
    <property type="match status" value="1"/>
</dbReference>
<evidence type="ECO:0000313" key="5">
    <source>
        <dbReference type="Proteomes" id="UP000278143"/>
    </source>
</evidence>
<protein>
    <recommendedName>
        <fullName evidence="2">Biogenesis of lysosome-related organelles complex 1 subunit 1</fullName>
    </recommendedName>
</protein>
<accession>A0A4P9Z7T4</accession>
<dbReference type="GO" id="GO:0031083">
    <property type="term" value="C:BLOC-1 complex"/>
    <property type="evidence" value="ECO:0007669"/>
    <property type="project" value="InterPro"/>
</dbReference>
<comment type="similarity">
    <text evidence="1">Belongs to the BLOC1S1 family.</text>
</comment>
<reference evidence="5" key="1">
    <citation type="journal article" date="2018" name="Nat. Microbiol.">
        <title>Leveraging single-cell genomics to expand the fungal tree of life.</title>
        <authorList>
            <person name="Ahrendt S.R."/>
            <person name="Quandt C.A."/>
            <person name="Ciobanu D."/>
            <person name="Clum A."/>
            <person name="Salamov A."/>
            <person name="Andreopoulos B."/>
            <person name="Cheng J.F."/>
            <person name="Woyke T."/>
            <person name="Pelin A."/>
            <person name="Henrissat B."/>
            <person name="Reynolds N.K."/>
            <person name="Benny G.L."/>
            <person name="Smith M.E."/>
            <person name="James T.Y."/>
            <person name="Grigoriev I.V."/>
        </authorList>
    </citation>
    <scope>NUCLEOTIDE SEQUENCE [LARGE SCALE GENOMIC DNA]</scope>
    <source>
        <strain evidence="5">Benny S71-1</strain>
    </source>
</reference>